<dbReference type="InterPro" id="IPR006660">
    <property type="entry name" value="Arsenate_reductase-like"/>
</dbReference>
<keyword evidence="3" id="KW-1185">Reference proteome</keyword>
<dbReference type="Gene3D" id="3.40.30.10">
    <property type="entry name" value="Glutaredoxin"/>
    <property type="match status" value="1"/>
</dbReference>
<sequence>MADDVTLLHNPRCSTSRSALETLTDAGVPTEVVRYLSTPLDEEQLRELAAKLEDPVTDLVRRDAAFAALGLTDEDVATVDQVVTVLAEHPKLMQRPVLVRGDRAIIGRPKDRVATFLAD</sequence>
<evidence type="ECO:0000313" key="2">
    <source>
        <dbReference type="EMBL" id="TQL51374.1"/>
    </source>
</evidence>
<dbReference type="Pfam" id="PF03960">
    <property type="entry name" value="ArsC"/>
    <property type="match status" value="1"/>
</dbReference>
<evidence type="ECO:0000313" key="3">
    <source>
        <dbReference type="Proteomes" id="UP000319516"/>
    </source>
</evidence>
<protein>
    <submittedName>
        <fullName evidence="2">Arsenate reductase</fullName>
    </submittedName>
</protein>
<dbReference type="PANTHER" id="PTHR30041">
    <property type="entry name" value="ARSENATE REDUCTASE"/>
    <property type="match status" value="1"/>
</dbReference>
<reference evidence="2 3" key="1">
    <citation type="submission" date="2019-06" db="EMBL/GenBank/DDBJ databases">
        <title>Sequencing the genomes of 1000 actinobacteria strains.</title>
        <authorList>
            <person name="Klenk H.-P."/>
        </authorList>
    </citation>
    <scope>NUCLEOTIDE SEQUENCE [LARGE SCALE GENOMIC DNA]</scope>
    <source>
        <strain evidence="2 3">DSM 12335</strain>
    </source>
</reference>
<gene>
    <name evidence="2" type="ORF">FB467_2517</name>
</gene>
<dbReference type="Proteomes" id="UP000319516">
    <property type="component" value="Unassembled WGS sequence"/>
</dbReference>
<dbReference type="OrthoDB" id="9790554at2"/>
<dbReference type="PROSITE" id="PS51353">
    <property type="entry name" value="ARSC"/>
    <property type="match status" value="1"/>
</dbReference>
<comment type="similarity">
    <text evidence="1">Belongs to the ArsC family.</text>
</comment>
<dbReference type="PANTHER" id="PTHR30041:SF4">
    <property type="entry name" value="ARSENATE REDUCTASE"/>
    <property type="match status" value="1"/>
</dbReference>
<accession>A0A542YTV0</accession>
<dbReference type="RefSeq" id="WP_141785384.1">
    <property type="nucleotide sequence ID" value="NZ_BAAAIK010000010.1"/>
</dbReference>
<name>A0A542YTV0_9MICO</name>
<comment type="caution">
    <text evidence="2">The sequence shown here is derived from an EMBL/GenBank/DDBJ whole genome shotgun (WGS) entry which is preliminary data.</text>
</comment>
<dbReference type="AlphaFoldDB" id="A0A542YTV0"/>
<dbReference type="SUPFAM" id="SSF52833">
    <property type="entry name" value="Thioredoxin-like"/>
    <property type="match status" value="1"/>
</dbReference>
<evidence type="ECO:0000256" key="1">
    <source>
        <dbReference type="PROSITE-ProRule" id="PRU01282"/>
    </source>
</evidence>
<dbReference type="EMBL" id="VFOP01000001">
    <property type="protein sequence ID" value="TQL51374.1"/>
    <property type="molecule type" value="Genomic_DNA"/>
</dbReference>
<proteinExistence type="inferred from homology"/>
<organism evidence="2 3">
    <name type="scientific">Ornithinicoccus hortensis</name>
    <dbReference type="NCBI Taxonomy" id="82346"/>
    <lineage>
        <taxon>Bacteria</taxon>
        <taxon>Bacillati</taxon>
        <taxon>Actinomycetota</taxon>
        <taxon>Actinomycetes</taxon>
        <taxon>Micrococcales</taxon>
        <taxon>Intrasporangiaceae</taxon>
        <taxon>Ornithinicoccus</taxon>
    </lineage>
</organism>
<dbReference type="InterPro" id="IPR036249">
    <property type="entry name" value="Thioredoxin-like_sf"/>
</dbReference>